<protein>
    <submittedName>
        <fullName evidence="1">Uncharacterized protein</fullName>
    </submittedName>
</protein>
<keyword evidence="2" id="KW-1185">Reference proteome</keyword>
<name>A0A8J2Q1Q3_9BILA</name>
<accession>A0A8J2Q1Q3</accession>
<reference evidence="1" key="1">
    <citation type="submission" date="2021-09" db="EMBL/GenBank/DDBJ databases">
        <authorList>
            <consortium name="Pathogen Informatics"/>
        </authorList>
    </citation>
    <scope>NUCLEOTIDE SEQUENCE</scope>
</reference>
<evidence type="ECO:0000313" key="2">
    <source>
        <dbReference type="Proteomes" id="UP000746747"/>
    </source>
</evidence>
<gene>
    <name evidence="1" type="ORF">CJOHNSTONI_LOCUS6593</name>
</gene>
<evidence type="ECO:0000313" key="1">
    <source>
        <dbReference type="EMBL" id="CAG9536696.1"/>
    </source>
</evidence>
<dbReference type="AlphaFoldDB" id="A0A8J2Q1Q3"/>
<organism evidence="1 2">
    <name type="scientific">Cercopithifilaria johnstoni</name>
    <dbReference type="NCBI Taxonomy" id="2874296"/>
    <lineage>
        <taxon>Eukaryota</taxon>
        <taxon>Metazoa</taxon>
        <taxon>Ecdysozoa</taxon>
        <taxon>Nematoda</taxon>
        <taxon>Chromadorea</taxon>
        <taxon>Rhabditida</taxon>
        <taxon>Spirurina</taxon>
        <taxon>Spiruromorpha</taxon>
        <taxon>Filarioidea</taxon>
        <taxon>Onchocercidae</taxon>
        <taxon>Cercopithifilaria</taxon>
    </lineage>
</organism>
<dbReference type="Proteomes" id="UP000746747">
    <property type="component" value="Unassembled WGS sequence"/>
</dbReference>
<sequence length="117" mass="13688">MLPFLITKYLIALAIMAKLSVAQINILDFLQFLQPFGNIASELLTKAANGLLNSIFGEPEGYESKREYPDTALIGRGSPYPYYTYYNGYGGYYPYTSMYYYGYNNRYPYNYYYYYRG</sequence>
<dbReference type="EMBL" id="CAKAEH010001478">
    <property type="protein sequence ID" value="CAG9536696.1"/>
    <property type="molecule type" value="Genomic_DNA"/>
</dbReference>
<proteinExistence type="predicted"/>
<comment type="caution">
    <text evidence="1">The sequence shown here is derived from an EMBL/GenBank/DDBJ whole genome shotgun (WGS) entry which is preliminary data.</text>
</comment>